<keyword evidence="2" id="KW-1185">Reference proteome</keyword>
<proteinExistence type="predicted"/>
<dbReference type="RefSeq" id="WP_278159762.1">
    <property type="nucleotide sequence ID" value="NZ_CP121252.1"/>
</dbReference>
<dbReference type="Pfam" id="PF18963">
    <property type="entry name" value="DUF5703"/>
    <property type="match status" value="1"/>
</dbReference>
<accession>A0ABY8HBF6</accession>
<gene>
    <name evidence="1" type="ORF">P8192_07845</name>
</gene>
<sequence length="79" mass="9606">MREDLHVSAVESIQKVKDWEYLVISVGPRESLATARRRLVEHAEYGRWELQRSILYRGGRRRFWLRRKLMRVQPTLDRV</sequence>
<name>A0ABY8HBF6_9MICC</name>
<reference evidence="1 2" key="1">
    <citation type="submission" date="2023-04" db="EMBL/GenBank/DDBJ databases">
        <title>Funneling lignin-derived compounds into biodiesel using alkali-halophilic Citricoccus sp. P2.</title>
        <authorList>
            <person name="Luo C.-B."/>
        </authorList>
    </citation>
    <scope>NUCLEOTIDE SEQUENCE [LARGE SCALE GENOMIC DNA]</scope>
    <source>
        <strain evidence="1 2">P2</strain>
    </source>
</reference>
<organism evidence="1 2">
    <name type="scientific">Citricoccus muralis</name>
    <dbReference type="NCBI Taxonomy" id="169134"/>
    <lineage>
        <taxon>Bacteria</taxon>
        <taxon>Bacillati</taxon>
        <taxon>Actinomycetota</taxon>
        <taxon>Actinomycetes</taxon>
        <taxon>Micrococcales</taxon>
        <taxon>Micrococcaceae</taxon>
        <taxon>Citricoccus</taxon>
    </lineage>
</organism>
<evidence type="ECO:0000313" key="1">
    <source>
        <dbReference type="EMBL" id="WFP17922.1"/>
    </source>
</evidence>
<dbReference type="InterPro" id="IPR043758">
    <property type="entry name" value="DUF5703"/>
</dbReference>
<evidence type="ECO:0000313" key="2">
    <source>
        <dbReference type="Proteomes" id="UP001219037"/>
    </source>
</evidence>
<dbReference type="Proteomes" id="UP001219037">
    <property type="component" value="Chromosome"/>
</dbReference>
<dbReference type="EMBL" id="CP121252">
    <property type="protein sequence ID" value="WFP17922.1"/>
    <property type="molecule type" value="Genomic_DNA"/>
</dbReference>
<protein>
    <submittedName>
        <fullName evidence="1">DUF5703 family protein</fullName>
    </submittedName>
</protein>